<dbReference type="PROSITE" id="PS00018">
    <property type="entry name" value="EF_HAND_1"/>
    <property type="match status" value="1"/>
</dbReference>
<keyword evidence="1" id="KW-1133">Transmembrane helix</keyword>
<gene>
    <name evidence="2" type="ORF">G8O30_02470</name>
</gene>
<sequence>MKRIKISKKNQFSFLLLFLFLIGGTLIFTLGEKPLEIHDEAMLEYLKQQGIDENNDGQITIEEMEGLSGEVVIDSYDIEDFSVLSHAINVTSIIIQSPYVSELPDLSNLKELTLVQLPYLSEAESLTEIGSNDSLIDLSIMQSNLTSLEGIQNLPNLISVNIMTREAIDIQALNGHEKIENLSLMSEEHFVNGPVLKTMKNLRNVQLNNFSGNATEENYVAYLPTSIENFYVPSYNGDTNWDEYANLPNLKSVNITSEMKNIDKLLSKLPSGLESLSIELNKPLLSPISLESYDELISLSIYSFDPAAIESITKIPPNLKSLALDNAELSDSLIKQISLQDKLSYLFISQANNLKDLSFVENLSLVDLTINGAYSIKDLEPLRNMDTLQGLSLRESAITSIEPLLDLPDLRYVNLESVSQPDLDVSALVEKGVEVYQ</sequence>
<keyword evidence="3" id="KW-1185">Reference proteome</keyword>
<feature type="transmembrane region" description="Helical" evidence="1">
    <location>
        <begin position="12"/>
        <end position="31"/>
    </location>
</feature>
<dbReference type="SUPFAM" id="SSF52058">
    <property type="entry name" value="L domain-like"/>
    <property type="match status" value="1"/>
</dbReference>
<dbReference type="KEGG" id="mcui:G8O30_02470"/>
<dbReference type="Gene3D" id="3.80.10.10">
    <property type="entry name" value="Ribonuclease Inhibitor"/>
    <property type="match status" value="2"/>
</dbReference>
<organism evidence="2 3">
    <name type="scientific">Mangrovibacillus cuniculi</name>
    <dbReference type="NCBI Taxonomy" id="2593652"/>
    <lineage>
        <taxon>Bacteria</taxon>
        <taxon>Bacillati</taxon>
        <taxon>Bacillota</taxon>
        <taxon>Bacilli</taxon>
        <taxon>Bacillales</taxon>
        <taxon>Bacillaceae</taxon>
        <taxon>Mangrovibacillus</taxon>
    </lineage>
</organism>
<proteinExistence type="predicted"/>
<evidence type="ECO:0000256" key="1">
    <source>
        <dbReference type="SAM" id="Phobius"/>
    </source>
</evidence>
<evidence type="ECO:0000313" key="2">
    <source>
        <dbReference type="EMBL" id="QPC45898.1"/>
    </source>
</evidence>
<keyword evidence="1" id="KW-0472">Membrane</keyword>
<dbReference type="EMBL" id="CP049742">
    <property type="protein sequence ID" value="QPC45898.1"/>
    <property type="molecule type" value="Genomic_DNA"/>
</dbReference>
<evidence type="ECO:0000313" key="3">
    <source>
        <dbReference type="Proteomes" id="UP000593626"/>
    </source>
</evidence>
<dbReference type="InterPro" id="IPR032675">
    <property type="entry name" value="LRR_dom_sf"/>
</dbReference>
<dbReference type="InterPro" id="IPR018247">
    <property type="entry name" value="EF_Hand_1_Ca_BS"/>
</dbReference>
<dbReference type="AlphaFoldDB" id="A0A7S8C9X6"/>
<name>A0A7S8C9X6_9BACI</name>
<protein>
    <submittedName>
        <fullName evidence="2">Leucine-rich repeat domain-containing protein</fullName>
    </submittedName>
</protein>
<dbReference type="RefSeq" id="WP_239673419.1">
    <property type="nucleotide sequence ID" value="NZ_CP049742.1"/>
</dbReference>
<accession>A0A7S8C9X6</accession>
<dbReference type="Proteomes" id="UP000593626">
    <property type="component" value="Chromosome"/>
</dbReference>
<reference evidence="2 3" key="1">
    <citation type="submission" date="2019-07" db="EMBL/GenBank/DDBJ databases">
        <title>Genome sequence of 2 isolates from Red Sea Mangroves.</title>
        <authorList>
            <person name="Sefrji F."/>
            <person name="Michoud G."/>
            <person name="Merlino G."/>
            <person name="Daffonchio D."/>
        </authorList>
    </citation>
    <scope>NUCLEOTIDE SEQUENCE [LARGE SCALE GENOMIC DNA]</scope>
    <source>
        <strain evidence="2 3">R1DC41</strain>
    </source>
</reference>
<keyword evidence="1" id="KW-0812">Transmembrane</keyword>